<keyword evidence="6" id="KW-0418">Kinase</keyword>
<evidence type="ECO:0000256" key="4">
    <source>
        <dbReference type="SAM" id="MobiDB-lite"/>
    </source>
</evidence>
<dbReference type="Pfam" id="PF00512">
    <property type="entry name" value="HisKA"/>
    <property type="match status" value="1"/>
</dbReference>
<dbReference type="InterPro" id="IPR036890">
    <property type="entry name" value="HATPase_C_sf"/>
</dbReference>
<dbReference type="SUPFAM" id="SSF55874">
    <property type="entry name" value="ATPase domain of HSP90 chaperone/DNA topoisomerase II/histidine kinase"/>
    <property type="match status" value="1"/>
</dbReference>
<evidence type="ECO:0000259" key="5">
    <source>
        <dbReference type="PROSITE" id="PS50109"/>
    </source>
</evidence>
<feature type="region of interest" description="Disordered" evidence="4">
    <location>
        <begin position="488"/>
        <end position="520"/>
    </location>
</feature>
<dbReference type="InterPro" id="IPR036097">
    <property type="entry name" value="HisK_dim/P_sf"/>
</dbReference>
<dbReference type="PROSITE" id="PS50109">
    <property type="entry name" value="HIS_KIN"/>
    <property type="match status" value="1"/>
</dbReference>
<gene>
    <name evidence="6" type="ORF">EZ242_12465</name>
</gene>
<organism evidence="6 7">
    <name type="scientific">Ramlibacter rhizophilus</name>
    <dbReference type="NCBI Taxonomy" id="1781167"/>
    <lineage>
        <taxon>Bacteria</taxon>
        <taxon>Pseudomonadati</taxon>
        <taxon>Pseudomonadota</taxon>
        <taxon>Betaproteobacteria</taxon>
        <taxon>Burkholderiales</taxon>
        <taxon>Comamonadaceae</taxon>
        <taxon>Ramlibacter</taxon>
    </lineage>
</organism>
<dbReference type="EC" id="2.7.13.3" evidence="2"/>
<feature type="region of interest" description="Disordered" evidence="4">
    <location>
        <begin position="171"/>
        <end position="190"/>
    </location>
</feature>
<protein>
    <recommendedName>
        <fullName evidence="2">histidine kinase</fullName>
        <ecNumber evidence="2">2.7.13.3</ecNumber>
    </recommendedName>
</protein>
<dbReference type="SMART" id="SM00387">
    <property type="entry name" value="HATPase_c"/>
    <property type="match status" value="1"/>
</dbReference>
<proteinExistence type="predicted"/>
<comment type="caution">
    <text evidence="6">The sequence shown here is derived from an EMBL/GenBank/DDBJ whole genome shotgun (WGS) entry which is preliminary data.</text>
</comment>
<dbReference type="Pfam" id="PF02518">
    <property type="entry name" value="HATPase_c"/>
    <property type="match status" value="1"/>
</dbReference>
<evidence type="ECO:0000256" key="1">
    <source>
        <dbReference type="ARBA" id="ARBA00000085"/>
    </source>
</evidence>
<sequence length="520" mass="57136">MSCLDVRTAEPQARPRAHWHKHSRVVVATARSSSARSTRLDQQAHVAGRGHSGSCRYFWWYFGQSGLVAKLGAPCSPVLDSSLRHHQKRACRCSMRSDPFFRFRRLEAACRCREQEMNISAFLNEQVEPIVDEWVVFARSKLPASHQFTRHELADHAKVLLLAIAADMAQAQGGGDQHDKSQGNKPENAPNITRTAREHAEQRFDQGFSLDHLLSEYRALRASVIRRWTQQLQEARKDDLEQLTRFGESMDQALSESASLYSKKVDDSRNLLLGVLGHDLRTPLGVVQMSAQYLLRADTLTGGQTKAVARIVTASERMRDMVKDILDFTQTAFGVALPITPVPADFGVITTNIVTEVAALHPDSRIELTCEGDLSGRWDAARIGQMLANLIANAVQHGAAGAPVNVSVDADEEAVRVKVTNAGQPIPARARENMFTPLRQRPTVEADRRPGSSGLGLGLYITKEIAVAHGGTVELASDDEQTTFSVRLPRVPPLAADRRAQNPQLSLKPPPLGGAGNAQP</sequence>
<keyword evidence="3" id="KW-0597">Phosphoprotein</keyword>
<dbReference type="AlphaFoldDB" id="A0A4Z0BM99"/>
<dbReference type="SUPFAM" id="SSF47384">
    <property type="entry name" value="Homodimeric domain of signal transducing histidine kinase"/>
    <property type="match status" value="1"/>
</dbReference>
<evidence type="ECO:0000256" key="2">
    <source>
        <dbReference type="ARBA" id="ARBA00012438"/>
    </source>
</evidence>
<dbReference type="EMBL" id="SMLL01000004">
    <property type="protein sequence ID" value="TFY99940.1"/>
    <property type="molecule type" value="Genomic_DNA"/>
</dbReference>
<keyword evidence="6" id="KW-0808">Transferase</keyword>
<dbReference type="GO" id="GO:0000155">
    <property type="term" value="F:phosphorelay sensor kinase activity"/>
    <property type="evidence" value="ECO:0007669"/>
    <property type="project" value="InterPro"/>
</dbReference>
<dbReference type="Proteomes" id="UP000297564">
    <property type="component" value="Unassembled WGS sequence"/>
</dbReference>
<dbReference type="PRINTS" id="PR00344">
    <property type="entry name" value="BCTRLSENSOR"/>
</dbReference>
<dbReference type="PANTHER" id="PTHR43547:SF2">
    <property type="entry name" value="HYBRID SIGNAL TRANSDUCTION HISTIDINE KINASE C"/>
    <property type="match status" value="1"/>
</dbReference>
<comment type="catalytic activity">
    <reaction evidence="1">
        <text>ATP + protein L-histidine = ADP + protein N-phospho-L-histidine.</text>
        <dbReference type="EC" id="2.7.13.3"/>
    </reaction>
</comment>
<evidence type="ECO:0000313" key="7">
    <source>
        <dbReference type="Proteomes" id="UP000297564"/>
    </source>
</evidence>
<dbReference type="SMART" id="SM00388">
    <property type="entry name" value="HisKA"/>
    <property type="match status" value="1"/>
</dbReference>
<dbReference type="Pfam" id="PF14361">
    <property type="entry name" value="RsbRD_N"/>
    <property type="match status" value="1"/>
</dbReference>
<reference evidence="6 7" key="1">
    <citation type="submission" date="2019-03" db="EMBL/GenBank/DDBJ databases">
        <title>Ramlibacter rhizophilus CCTCC AB2015357, whole genome shotgun sequence.</title>
        <authorList>
            <person name="Zhang X."/>
            <person name="Feng G."/>
            <person name="Zhu H."/>
        </authorList>
    </citation>
    <scope>NUCLEOTIDE SEQUENCE [LARGE SCALE GENOMIC DNA]</scope>
    <source>
        <strain evidence="6 7">CCTCC AB2015357</strain>
    </source>
</reference>
<dbReference type="InterPro" id="IPR003661">
    <property type="entry name" value="HisK_dim/P_dom"/>
</dbReference>
<dbReference type="CDD" id="cd00082">
    <property type="entry name" value="HisKA"/>
    <property type="match status" value="1"/>
</dbReference>
<name>A0A4Z0BM99_9BURK</name>
<evidence type="ECO:0000313" key="6">
    <source>
        <dbReference type="EMBL" id="TFY99940.1"/>
    </source>
</evidence>
<dbReference type="InterPro" id="IPR025751">
    <property type="entry name" value="RsbRD_N_dom"/>
</dbReference>
<dbReference type="OrthoDB" id="8807260at2"/>
<feature type="domain" description="Histidine kinase" evidence="5">
    <location>
        <begin position="275"/>
        <end position="492"/>
    </location>
</feature>
<dbReference type="InterPro" id="IPR004358">
    <property type="entry name" value="Sig_transdc_His_kin-like_C"/>
</dbReference>
<dbReference type="InterPro" id="IPR005467">
    <property type="entry name" value="His_kinase_dom"/>
</dbReference>
<dbReference type="Gene3D" id="3.30.565.10">
    <property type="entry name" value="Histidine kinase-like ATPase, C-terminal domain"/>
    <property type="match status" value="1"/>
</dbReference>
<keyword evidence="7" id="KW-1185">Reference proteome</keyword>
<dbReference type="Gene3D" id="1.10.287.130">
    <property type="match status" value="1"/>
</dbReference>
<accession>A0A4Z0BM99</accession>
<dbReference type="InterPro" id="IPR003594">
    <property type="entry name" value="HATPase_dom"/>
</dbReference>
<dbReference type="CDD" id="cd00075">
    <property type="entry name" value="HATPase"/>
    <property type="match status" value="1"/>
</dbReference>
<dbReference type="PANTHER" id="PTHR43547">
    <property type="entry name" value="TWO-COMPONENT HISTIDINE KINASE"/>
    <property type="match status" value="1"/>
</dbReference>
<evidence type="ECO:0000256" key="3">
    <source>
        <dbReference type="ARBA" id="ARBA00022553"/>
    </source>
</evidence>